<dbReference type="Gene3D" id="3.30.565.10">
    <property type="entry name" value="Histidine kinase-like ATPase, C-terminal domain"/>
    <property type="match status" value="1"/>
</dbReference>
<dbReference type="InterPro" id="IPR036890">
    <property type="entry name" value="HATPase_C_sf"/>
</dbReference>
<dbReference type="InterPro" id="IPR050351">
    <property type="entry name" value="BphY/WalK/GraS-like"/>
</dbReference>
<dbReference type="InterPro" id="IPR036097">
    <property type="entry name" value="HisK_dim/P_sf"/>
</dbReference>
<dbReference type="EMBL" id="AJJQ01000017">
    <property type="protein sequence ID" value="EID51568.1"/>
    <property type="molecule type" value="Genomic_DNA"/>
</dbReference>
<dbReference type="PANTHER" id="PTHR45453">
    <property type="entry name" value="PHOSPHATE REGULON SENSOR PROTEIN PHOR"/>
    <property type="match status" value="1"/>
</dbReference>
<dbReference type="PANTHER" id="PTHR45453:SF1">
    <property type="entry name" value="PHOSPHATE REGULON SENSOR PROTEIN PHOR"/>
    <property type="match status" value="1"/>
</dbReference>
<dbReference type="InterPro" id="IPR005467">
    <property type="entry name" value="His_kinase_dom"/>
</dbReference>
<gene>
    <name evidence="15" type="ORF">HMPREF1324_1707</name>
</gene>
<evidence type="ECO:0000256" key="11">
    <source>
        <dbReference type="ARBA" id="ARBA00023136"/>
    </source>
</evidence>
<dbReference type="RefSeq" id="WP_006887597.1">
    <property type="nucleotide sequence ID" value="NZ_AJJQ01000017.1"/>
</dbReference>
<dbReference type="SMART" id="SM00387">
    <property type="entry name" value="HATPase_c"/>
    <property type="match status" value="1"/>
</dbReference>
<dbReference type="CDD" id="cd00075">
    <property type="entry name" value="HATPase"/>
    <property type="match status" value="1"/>
</dbReference>
<keyword evidence="8 15" id="KW-0418">Kinase</keyword>
<evidence type="ECO:0000256" key="8">
    <source>
        <dbReference type="ARBA" id="ARBA00022777"/>
    </source>
</evidence>
<keyword evidence="13" id="KW-1133">Transmembrane helix</keyword>
<protein>
    <recommendedName>
        <fullName evidence="12">Sensor-like histidine kinase SenX3</fullName>
        <ecNumber evidence="3">2.7.13.3</ecNumber>
    </recommendedName>
</protein>
<dbReference type="GO" id="GO:0005524">
    <property type="term" value="F:ATP binding"/>
    <property type="evidence" value="ECO:0007669"/>
    <property type="project" value="UniProtKB-KW"/>
</dbReference>
<keyword evidence="13" id="KW-0812">Transmembrane</keyword>
<dbReference type="FunFam" id="1.10.287.130:FF:000008">
    <property type="entry name" value="Two-component sensor histidine kinase"/>
    <property type="match status" value="1"/>
</dbReference>
<dbReference type="SUPFAM" id="SSF55874">
    <property type="entry name" value="ATPase domain of HSP90 chaperone/DNA topoisomerase II/histidine kinase"/>
    <property type="match status" value="1"/>
</dbReference>
<evidence type="ECO:0000256" key="5">
    <source>
        <dbReference type="ARBA" id="ARBA00022553"/>
    </source>
</evidence>
<dbReference type="EC" id="2.7.13.3" evidence="3"/>
<keyword evidence="10" id="KW-0902">Two-component regulatory system</keyword>
<dbReference type="CDD" id="cd00082">
    <property type="entry name" value="HisKA"/>
    <property type="match status" value="1"/>
</dbReference>
<evidence type="ECO:0000256" key="2">
    <source>
        <dbReference type="ARBA" id="ARBA00004236"/>
    </source>
</evidence>
<dbReference type="InterPro" id="IPR004358">
    <property type="entry name" value="Sig_transdc_His_kin-like_C"/>
</dbReference>
<sequence>MFLLARTGGHLTTTTLGRRGAALVILISGIIGLLLGAVSMSFLRRSEREWANNSVVEPALSDGAAQVLAVIGRAYVVVDEVGGVAQASPGAYAMGLVRGHTVVSEQLSEMIRTVRHRGIFVEQEVEVDRGEGETLVIDLRVAPVGDEYMLVLADDRTEISRVQRVRNDFVANVSHELKTPVGAIGLLAEAIEEASDDPQAIEYFTGRLRRESQRLSALVRDIIELSRLQSADVIARGTLVSTDALVNEALDRNRLAAEAKSIVLQAQVHYSGELYADPELLGTALHNLVENAVRYSPEKTRVDLLVEREGDTLNISVTDQGAGIPEEEQARIFERFYRVDAARSRQTGGTGLGLSIVKHVMGQHGGQVSVQSVPGQGSTFTLSLPIADTAV</sequence>
<dbReference type="SUPFAM" id="SSF47384">
    <property type="entry name" value="Homodimeric domain of signal transducing histidine kinase"/>
    <property type="match status" value="1"/>
</dbReference>
<keyword evidence="7" id="KW-0547">Nucleotide-binding</keyword>
<comment type="catalytic activity">
    <reaction evidence="1">
        <text>ATP + protein L-histidine = ADP + protein N-phospho-L-histidine.</text>
        <dbReference type="EC" id="2.7.13.3"/>
    </reaction>
</comment>
<evidence type="ECO:0000313" key="15">
    <source>
        <dbReference type="EMBL" id="EID51568.1"/>
    </source>
</evidence>
<dbReference type="PRINTS" id="PR00344">
    <property type="entry name" value="BCTRLSENSOR"/>
</dbReference>
<evidence type="ECO:0000256" key="6">
    <source>
        <dbReference type="ARBA" id="ARBA00022679"/>
    </source>
</evidence>
<dbReference type="GO" id="GO:0004721">
    <property type="term" value="F:phosphoprotein phosphatase activity"/>
    <property type="evidence" value="ECO:0007669"/>
    <property type="project" value="TreeGrafter"/>
</dbReference>
<dbReference type="Pfam" id="PF00512">
    <property type="entry name" value="HisKA"/>
    <property type="match status" value="1"/>
</dbReference>
<dbReference type="FunFam" id="3.30.565.10:FF:000006">
    <property type="entry name" value="Sensor histidine kinase WalK"/>
    <property type="match status" value="1"/>
</dbReference>
<feature type="transmembrane region" description="Helical" evidence="13">
    <location>
        <begin position="20"/>
        <end position="43"/>
    </location>
</feature>
<dbReference type="GO" id="GO:0000155">
    <property type="term" value="F:phosphorelay sensor kinase activity"/>
    <property type="evidence" value="ECO:0007669"/>
    <property type="project" value="InterPro"/>
</dbReference>
<evidence type="ECO:0000256" key="13">
    <source>
        <dbReference type="SAM" id="Phobius"/>
    </source>
</evidence>
<dbReference type="Proteomes" id="UP000004863">
    <property type="component" value="Unassembled WGS sequence"/>
</dbReference>
<keyword evidence="5" id="KW-0597">Phosphoprotein</keyword>
<dbReference type="SMART" id="SM00388">
    <property type="entry name" value="HisKA"/>
    <property type="match status" value="1"/>
</dbReference>
<evidence type="ECO:0000256" key="3">
    <source>
        <dbReference type="ARBA" id="ARBA00012438"/>
    </source>
</evidence>
<dbReference type="Gene3D" id="1.10.287.130">
    <property type="match status" value="1"/>
</dbReference>
<accession>I0UUL5</accession>
<proteinExistence type="predicted"/>
<dbReference type="InterPro" id="IPR003594">
    <property type="entry name" value="HATPase_dom"/>
</dbReference>
<dbReference type="GO" id="GO:0016036">
    <property type="term" value="P:cellular response to phosphate starvation"/>
    <property type="evidence" value="ECO:0007669"/>
    <property type="project" value="TreeGrafter"/>
</dbReference>
<evidence type="ECO:0000256" key="1">
    <source>
        <dbReference type="ARBA" id="ARBA00000085"/>
    </source>
</evidence>
<evidence type="ECO:0000313" key="16">
    <source>
        <dbReference type="Proteomes" id="UP000004863"/>
    </source>
</evidence>
<keyword evidence="11 13" id="KW-0472">Membrane</keyword>
<evidence type="ECO:0000259" key="14">
    <source>
        <dbReference type="PROSITE" id="PS50109"/>
    </source>
</evidence>
<keyword evidence="16" id="KW-1185">Reference proteome</keyword>
<keyword evidence="9" id="KW-0067">ATP-binding</keyword>
<dbReference type="OrthoDB" id="9813151at2"/>
<evidence type="ECO:0000256" key="7">
    <source>
        <dbReference type="ARBA" id="ARBA00022741"/>
    </source>
</evidence>
<keyword evidence="6" id="KW-0808">Transferase</keyword>
<dbReference type="PATRIC" id="fig|1125724.3.peg.692"/>
<comment type="caution">
    <text evidence="15">The sequence shown here is derived from an EMBL/GenBank/DDBJ whole genome shotgun (WGS) entry which is preliminary data.</text>
</comment>
<dbReference type="Pfam" id="PF02518">
    <property type="entry name" value="HATPase_c"/>
    <property type="match status" value="1"/>
</dbReference>
<evidence type="ECO:0000256" key="10">
    <source>
        <dbReference type="ARBA" id="ARBA00023012"/>
    </source>
</evidence>
<evidence type="ECO:0000256" key="12">
    <source>
        <dbReference type="ARBA" id="ARBA00039401"/>
    </source>
</evidence>
<dbReference type="InterPro" id="IPR003661">
    <property type="entry name" value="HisK_dim/P_dom"/>
</dbReference>
<reference evidence="15" key="1">
    <citation type="submission" date="2012-03" db="EMBL/GenBank/DDBJ databases">
        <authorList>
            <person name="Durkin A.S."/>
            <person name="McCorrison J."/>
            <person name="Torralba M."/>
            <person name="Gillis M."/>
            <person name="Methe B."/>
            <person name="Sutton G."/>
            <person name="Nelson K.E."/>
        </authorList>
    </citation>
    <scope>NUCLEOTIDE SEQUENCE [LARGE SCALE GENOMIC DNA]</scope>
    <source>
        <strain evidence="15">F0474</strain>
    </source>
</reference>
<dbReference type="PROSITE" id="PS50109">
    <property type="entry name" value="HIS_KIN"/>
    <property type="match status" value="1"/>
</dbReference>
<dbReference type="GO" id="GO:0005886">
    <property type="term" value="C:plasma membrane"/>
    <property type="evidence" value="ECO:0007669"/>
    <property type="project" value="UniProtKB-SubCell"/>
</dbReference>
<comment type="subcellular location">
    <subcellularLocation>
        <location evidence="2">Cell membrane</location>
    </subcellularLocation>
</comment>
<evidence type="ECO:0000256" key="9">
    <source>
        <dbReference type="ARBA" id="ARBA00022840"/>
    </source>
</evidence>
<keyword evidence="4" id="KW-1003">Cell membrane</keyword>
<name>I0UUL5_9MICC</name>
<dbReference type="AlphaFoldDB" id="I0UUL5"/>
<evidence type="ECO:0000256" key="4">
    <source>
        <dbReference type="ARBA" id="ARBA00022475"/>
    </source>
</evidence>
<organism evidence="15 16">
    <name type="scientific">Rothia aeria F0474</name>
    <dbReference type="NCBI Taxonomy" id="1125724"/>
    <lineage>
        <taxon>Bacteria</taxon>
        <taxon>Bacillati</taxon>
        <taxon>Actinomycetota</taxon>
        <taxon>Actinomycetes</taxon>
        <taxon>Micrococcales</taxon>
        <taxon>Micrococcaceae</taxon>
        <taxon>Rothia</taxon>
    </lineage>
</organism>
<feature type="domain" description="Histidine kinase" evidence="14">
    <location>
        <begin position="172"/>
        <end position="388"/>
    </location>
</feature>